<evidence type="ECO:0000256" key="5">
    <source>
        <dbReference type="ARBA" id="ARBA00022833"/>
    </source>
</evidence>
<dbReference type="PROSITE" id="PS50119">
    <property type="entry name" value="ZF_BBOX"/>
    <property type="match status" value="2"/>
</dbReference>
<dbReference type="Gene3D" id="2.60.120.920">
    <property type="match status" value="3"/>
</dbReference>
<dbReference type="Pfam" id="PF00643">
    <property type="entry name" value="zf-B_box"/>
    <property type="match status" value="2"/>
</dbReference>
<feature type="domain" description="B30.2/SPRY" evidence="12">
    <location>
        <begin position="888"/>
        <end position="1077"/>
    </location>
</feature>
<evidence type="ECO:0000256" key="7">
    <source>
        <dbReference type="ARBA" id="ARBA00023054"/>
    </source>
</evidence>
<feature type="domain" description="RING-type" evidence="10">
    <location>
        <begin position="561"/>
        <end position="604"/>
    </location>
</feature>
<dbReference type="SMART" id="SM00589">
    <property type="entry name" value="PRY"/>
    <property type="match status" value="2"/>
</dbReference>
<dbReference type="PANTHER" id="PTHR25465:SF41">
    <property type="entry name" value="E3 UBIQUITIN-PROTEIN LIGASE RNF135"/>
    <property type="match status" value="1"/>
</dbReference>
<dbReference type="PROSITE" id="PS50188">
    <property type="entry name" value="B302_SPRY"/>
    <property type="match status" value="3"/>
</dbReference>
<evidence type="ECO:0000259" key="11">
    <source>
        <dbReference type="PROSITE" id="PS50119"/>
    </source>
</evidence>
<feature type="coiled-coil region" evidence="9">
    <location>
        <begin position="1268"/>
        <end position="1378"/>
    </location>
</feature>
<dbReference type="Gene3D" id="3.30.40.10">
    <property type="entry name" value="Zinc/RING finger domain, C3HC4 (zinc finger)"/>
    <property type="match status" value="3"/>
</dbReference>
<dbReference type="SMART" id="SM00449">
    <property type="entry name" value="SPRY"/>
    <property type="match status" value="3"/>
</dbReference>
<feature type="coiled-coil region" evidence="9">
    <location>
        <begin position="141"/>
        <end position="229"/>
    </location>
</feature>
<dbReference type="PRINTS" id="PR01407">
    <property type="entry name" value="BUTYPHLNCDUF"/>
</dbReference>
<feature type="domain" description="B box-type" evidence="11">
    <location>
        <begin position="690"/>
        <end position="726"/>
    </location>
</feature>
<dbReference type="Gene3D" id="3.30.160.60">
    <property type="entry name" value="Classic Zinc Finger"/>
    <property type="match status" value="2"/>
</dbReference>
<evidence type="ECO:0000259" key="12">
    <source>
        <dbReference type="PROSITE" id="PS50188"/>
    </source>
</evidence>
<evidence type="ECO:0000313" key="14">
    <source>
        <dbReference type="Proteomes" id="UP001295444"/>
    </source>
</evidence>
<dbReference type="SMART" id="SM00502">
    <property type="entry name" value="BBC"/>
    <property type="match status" value="3"/>
</dbReference>
<dbReference type="CDD" id="cd16597">
    <property type="entry name" value="RING-HC_TRIM25_C-IV"/>
    <property type="match status" value="3"/>
</dbReference>
<dbReference type="InterPro" id="IPR003877">
    <property type="entry name" value="SPRY_dom"/>
</dbReference>
<dbReference type="Pfam" id="PF25600">
    <property type="entry name" value="TRIM_CC"/>
    <property type="match status" value="2"/>
</dbReference>
<dbReference type="Gene3D" id="4.10.830.40">
    <property type="match status" value="1"/>
</dbReference>
<proteinExistence type="predicted"/>
<evidence type="ECO:0000256" key="2">
    <source>
        <dbReference type="ARBA" id="ARBA00022723"/>
    </source>
</evidence>
<keyword evidence="2" id="KW-0479">Metal-binding</keyword>
<dbReference type="InterPro" id="IPR051051">
    <property type="entry name" value="E3_ubiq-ligase_TRIM/RNF"/>
</dbReference>
<dbReference type="InterPro" id="IPR006574">
    <property type="entry name" value="PRY"/>
</dbReference>
<feature type="domain" description="RING-type" evidence="10">
    <location>
        <begin position="9"/>
        <end position="51"/>
    </location>
</feature>
<dbReference type="PROSITE" id="PS50089">
    <property type="entry name" value="ZF_RING_2"/>
    <property type="match status" value="3"/>
</dbReference>
<dbReference type="SUPFAM" id="SSF49899">
    <property type="entry name" value="Concanavalin A-like lectins/glucanases"/>
    <property type="match status" value="3"/>
</dbReference>
<dbReference type="EMBL" id="OW240922">
    <property type="protein sequence ID" value="CAH2321023.1"/>
    <property type="molecule type" value="Genomic_DNA"/>
</dbReference>
<evidence type="ECO:0000256" key="1">
    <source>
        <dbReference type="ARBA" id="ARBA00022588"/>
    </source>
</evidence>
<dbReference type="InterPro" id="IPR017907">
    <property type="entry name" value="Znf_RING_CS"/>
</dbReference>
<dbReference type="CDD" id="cd12891">
    <property type="entry name" value="SPRY_PRY_C-I_2"/>
    <property type="match status" value="2"/>
</dbReference>
<dbReference type="InterPro" id="IPR043136">
    <property type="entry name" value="B30.2/SPRY_sf"/>
</dbReference>
<dbReference type="GO" id="GO:0005737">
    <property type="term" value="C:cytoplasm"/>
    <property type="evidence" value="ECO:0007669"/>
    <property type="project" value="UniProtKB-ARBA"/>
</dbReference>
<feature type="domain" description="B30.2/SPRY" evidence="12">
    <location>
        <begin position="1444"/>
        <end position="1643"/>
    </location>
</feature>
<name>A0AAD1T874_PELCU</name>
<dbReference type="Pfam" id="PF15227">
    <property type="entry name" value="zf-C3HC4_4"/>
    <property type="match status" value="1"/>
</dbReference>
<protein>
    <submittedName>
        <fullName evidence="13">E3 ubiquitin ISG15 ligase TRIM25-like</fullName>
    </submittedName>
</protein>
<accession>A0AAD1T874</accession>
<organism evidence="13 14">
    <name type="scientific">Pelobates cultripes</name>
    <name type="common">Western spadefoot toad</name>
    <dbReference type="NCBI Taxonomy" id="61616"/>
    <lineage>
        <taxon>Eukaryota</taxon>
        <taxon>Metazoa</taxon>
        <taxon>Chordata</taxon>
        <taxon>Craniata</taxon>
        <taxon>Vertebrata</taxon>
        <taxon>Euteleostomi</taxon>
        <taxon>Amphibia</taxon>
        <taxon>Batrachia</taxon>
        <taxon>Anura</taxon>
        <taxon>Pelobatoidea</taxon>
        <taxon>Pelobatidae</taxon>
        <taxon>Pelobates</taxon>
    </lineage>
</organism>
<keyword evidence="3 8" id="KW-0863">Zinc-finger</keyword>
<evidence type="ECO:0000256" key="4">
    <source>
        <dbReference type="ARBA" id="ARBA00022786"/>
    </source>
</evidence>
<keyword evidence="7 9" id="KW-0175">Coiled coil</keyword>
<dbReference type="SUPFAM" id="SSF57850">
    <property type="entry name" value="RING/U-box"/>
    <property type="match status" value="3"/>
</dbReference>
<dbReference type="InterPro" id="IPR003649">
    <property type="entry name" value="Bbox_C"/>
</dbReference>
<sequence length="1643" mass="186373">MALADDLTCSICTDIYKDPVTLTCGHSYCNVCINKTWDNQEEREYSCPECRHRFGRRPELRKSLILCNIIDNFHQSTQQDQEEIWNIFCTYCVHSPVPAAKTCLHCKAYLCDNHMRVHKGHQVETLIEVSQRKKGELRNIMKKVDSKTQETERKVQNLQEHRKEVQVKASGLKERVTALLRDIREKLAALETRVLTVISRQEEQVSHQVSDLIRQLEIKKEELSRKKGQIGDLCNMTDPLMFLQIQNSQNNDNYKVTEREYEDRAIDDSNSHAAGDLDMGLISGILRGGLNIIINAAKMHSDIQETSPLLMDVTTASDILLDVNTAGNYVALSNDLKTICRPEINQKRPETPERFQYYPQALSTRNISTGRHYWEIETSESGGWIVGMAYPSIDRRGDQSVIGHNIKSWGLEMCNNNYSVIHNKKEILLPFTPSSQRLGISLDYEAGRLSFYELCDPIRHLHTFTATFTEPLHIGFWVGVNTWRICLNSTDKIYNIKKDTERGSGGDSGGDSGGCIWQGCICVLYTGESRGVSVLYTHTGWGGVGRRELMASADLREELTCSICLSIYTDPVTLTCGHSYCRVCIGNVLDTQEGSGAYRCPECRAEFQERPALEKNRKLCNIAESFLSNHPEQQEEARILCTYCIQSPVSATKTCLLCEASLCENHLKVHSRSPEHVLTNPTTSFMQRKCSVHKKVLEYYCSEDASCICVSCSLAGEHRGHQLETLNEASEKKKKKLRDILQKLTSKREEIEESVQRLQKHRKNVQIKAIGVTEQVIDLINGIRKKLDTLEERVLRDISRQQQQVSFRVSRIVRQLEIKKEELSRNIHHVEELCNTKDPLTVLQGQESDSTNYCEAKDGNHENEECDEEMVNAVGDLDAFLISMTLHKGLADIITLKKRWKNVPGASIMLPDVSVTSDISLDENTATLGSHCPETGSIWDRQVISTMGFSSGQHYWAFEINESGNWIVGMAYPSKNRKKIDSFIGMNNKSWGLGRWKNSPYTARYNANETRLLNYPSRQIIGMYLDYEAGRLAFYELGDKIIHLHTFPTTFTEPLHSCPGLCGYREAHETSLGSRHGTAVGTARHGSRHGTAEIMASADLRDELTCSICLSIYTDPVTLTCGHSYCQVCIGNVLETQEGSGAYRCPECRAEFQERPALEKNRKLCNIAESFLSNHPEQQEEARILCTYCIQSPVSAAKTCLMCEASLCENHLKVHSRSPEHVLTEPTTSFMHRKCSIHKKVLEYYCSEDASCICVSCSLAGDHRGHQVDTLNEASEKKKEKLRNIQEKLTSKREEAEKKVQNLLKYKTEVQKKAAGVTERVTALIRDIKEQIEDLEKRVLNEISRQEEQVSLQVSDLIQQLEIKKEDLSRKMGRIEELCNMKDPLTVLQGQESDSADYCDTEDGNHENEECDEEMVNAVGDLDAFLISMTLHKGLADIITLKKRWQNVPGALVMLPDVSVTSDISLDENTASHVVSISHDGNSVSFPRYTSHRPETPERFWGSQVISTRRFSSGQHYWAFEISESGNWIVGMAYPSIDRKKFESLIGINNKSWGLGRWMHDPYTVRYKGKETHLLHYPSRQIIGMYLDYEAGRLAFYELGDKIIHLHTFTATFTEPLHVGLGVWDNLTGLGRITKINILRTAY</sequence>
<dbReference type="InterPro" id="IPR013320">
    <property type="entry name" value="ConA-like_dom_sf"/>
</dbReference>
<evidence type="ECO:0000256" key="8">
    <source>
        <dbReference type="PROSITE-ProRule" id="PRU00024"/>
    </source>
</evidence>
<evidence type="ECO:0000256" key="6">
    <source>
        <dbReference type="ARBA" id="ARBA00022859"/>
    </source>
</evidence>
<dbReference type="Pfam" id="PF13765">
    <property type="entry name" value="PRY"/>
    <property type="match status" value="1"/>
</dbReference>
<reference evidence="13" key="1">
    <citation type="submission" date="2022-03" db="EMBL/GenBank/DDBJ databases">
        <authorList>
            <person name="Alioto T."/>
            <person name="Alioto T."/>
            <person name="Gomez Garrido J."/>
        </authorList>
    </citation>
    <scope>NUCLEOTIDE SEQUENCE</scope>
</reference>
<dbReference type="PANTHER" id="PTHR25465">
    <property type="entry name" value="B-BOX DOMAIN CONTAINING"/>
    <property type="match status" value="1"/>
</dbReference>
<dbReference type="Proteomes" id="UP001295444">
    <property type="component" value="Chromosome 11"/>
</dbReference>
<dbReference type="CDD" id="cd19769">
    <property type="entry name" value="Bbox2_TRIM16-like"/>
    <property type="match status" value="2"/>
</dbReference>
<evidence type="ECO:0000259" key="10">
    <source>
        <dbReference type="PROSITE" id="PS50089"/>
    </source>
</evidence>
<dbReference type="Pfam" id="PF13445">
    <property type="entry name" value="zf-RING_UBOX"/>
    <property type="match status" value="2"/>
</dbReference>
<evidence type="ECO:0000313" key="13">
    <source>
        <dbReference type="EMBL" id="CAH2321023.1"/>
    </source>
</evidence>
<dbReference type="GO" id="GO:0045087">
    <property type="term" value="P:innate immune response"/>
    <property type="evidence" value="ECO:0007669"/>
    <property type="project" value="UniProtKB-KW"/>
</dbReference>
<evidence type="ECO:0000256" key="9">
    <source>
        <dbReference type="SAM" id="Coils"/>
    </source>
</evidence>
<dbReference type="InterPro" id="IPR013083">
    <property type="entry name" value="Znf_RING/FYVE/PHD"/>
</dbReference>
<feature type="domain" description="B box-type" evidence="11">
    <location>
        <begin position="1235"/>
        <end position="1271"/>
    </location>
</feature>
<keyword evidence="1" id="KW-0399">Innate immunity</keyword>
<feature type="domain" description="RING-type" evidence="10">
    <location>
        <begin position="1106"/>
        <end position="1149"/>
    </location>
</feature>
<feature type="domain" description="B30.2/SPRY" evidence="12">
    <location>
        <begin position="299"/>
        <end position="494"/>
    </location>
</feature>
<keyword evidence="5" id="KW-0862">Zinc</keyword>
<dbReference type="InterPro" id="IPR003879">
    <property type="entry name" value="Butyrophylin_SPRY"/>
</dbReference>
<evidence type="ECO:0000256" key="3">
    <source>
        <dbReference type="ARBA" id="ARBA00022771"/>
    </source>
</evidence>
<dbReference type="SMART" id="SM00336">
    <property type="entry name" value="BBOX"/>
    <property type="match status" value="2"/>
</dbReference>
<keyword evidence="14" id="KW-1185">Reference proteome</keyword>
<dbReference type="PROSITE" id="PS00518">
    <property type="entry name" value="ZF_RING_1"/>
    <property type="match status" value="3"/>
</dbReference>
<dbReference type="InterPro" id="IPR001870">
    <property type="entry name" value="B30.2/SPRY"/>
</dbReference>
<dbReference type="InterPro" id="IPR001841">
    <property type="entry name" value="Znf_RING"/>
</dbReference>
<keyword evidence="4" id="KW-0833">Ubl conjugation pathway</keyword>
<gene>
    <name evidence="13" type="ORF">PECUL_23A038276</name>
</gene>
<keyword evidence="6" id="KW-0391">Immunity</keyword>
<dbReference type="SMART" id="SM00184">
    <property type="entry name" value="RING"/>
    <property type="match status" value="3"/>
</dbReference>
<feature type="coiled-coil region" evidence="9">
    <location>
        <begin position="723"/>
        <end position="768"/>
    </location>
</feature>
<dbReference type="GO" id="GO:0008270">
    <property type="term" value="F:zinc ion binding"/>
    <property type="evidence" value="ECO:0007669"/>
    <property type="project" value="UniProtKB-KW"/>
</dbReference>
<dbReference type="InterPro" id="IPR058030">
    <property type="entry name" value="TRIM8/14/16/25/29/45/65_CC"/>
</dbReference>
<dbReference type="InterPro" id="IPR000315">
    <property type="entry name" value="Znf_B-box"/>
</dbReference>
<dbReference type="InterPro" id="IPR027370">
    <property type="entry name" value="Znf-RING_euk"/>
</dbReference>
<dbReference type="Pfam" id="PF00622">
    <property type="entry name" value="SPRY"/>
    <property type="match status" value="3"/>
</dbReference>
<dbReference type="SUPFAM" id="SSF57845">
    <property type="entry name" value="B-box zinc-binding domain"/>
    <property type="match status" value="2"/>
</dbReference>